<dbReference type="InterPro" id="IPR021056">
    <property type="entry name" value="Mt_import_IM_translocase_Tim54"/>
</dbReference>
<dbReference type="Proteomes" id="UP000002258">
    <property type="component" value="Chromosome 3"/>
</dbReference>
<dbReference type="PANTHER" id="PTHR12358">
    <property type="entry name" value="SPHINGOSINE KINASE"/>
    <property type="match status" value="1"/>
</dbReference>
<dbReference type="InParanoid" id="A3LSM0"/>
<sequence length="429" mass="49325">MMGIPRFSLPSRNWMIFWTVLASIGGGIAYDKYEQKQVRKKWMAEVEHLSKQVYPQDRTPRKLTIYIAPPPDDFLDESLRLFRKFIKPVLNSASLDYEIFSESRQGDIRQSVAQKIRQMRLDRLDSGVDGVNGAGANSVTEETNSKTWTSFAGGAKLFQKSQSGEIEDEQLVKRSELYKPRDVMGLYRVFKPMEEVKSEDEINPEEAGGVICIGRGAYKEYLAGVHEGLLGPLVKPQVLIEEEEQARIAKEKEKEERIKEGKPAEDLDDDDDEAGTKKLPPVTKSFIQPSEYAAAQLAPELNMANIILNDKNVPVVFEQPVYVYPIPKLTGFSKIPQKIYKYFTTRRLADDFGRRTTSIVYNLSRPYEFKDTLSAKEEEAEWPKKWVAKGIEKNSEWVQELEVDERITDRMRVYDPELLKNRKSYDDQN</sequence>
<comment type="subcellular location">
    <subcellularLocation>
        <location evidence="1">Mitochondrion inner membrane</location>
        <topology evidence="1">Single-pass membrane protein</topology>
    </subcellularLocation>
</comment>
<evidence type="ECO:0000256" key="8">
    <source>
        <dbReference type="ARBA" id="ARBA00022989"/>
    </source>
</evidence>
<dbReference type="AlphaFoldDB" id="A3LSM0"/>
<evidence type="ECO:0000313" key="14">
    <source>
        <dbReference type="Proteomes" id="UP000002258"/>
    </source>
</evidence>
<name>A3LSM0_PICST</name>
<dbReference type="GeneID" id="4838147"/>
<feature type="region of interest" description="Disordered" evidence="12">
    <location>
        <begin position="251"/>
        <end position="281"/>
    </location>
</feature>
<reference evidence="13 14" key="1">
    <citation type="journal article" date="2007" name="Nat. Biotechnol.">
        <title>Genome sequence of the lignocellulose-bioconverting and xylose-fermenting yeast Pichia stipitis.</title>
        <authorList>
            <person name="Jeffries T.W."/>
            <person name="Grigoriev I.V."/>
            <person name="Grimwood J."/>
            <person name="Laplaza J.M."/>
            <person name="Aerts A."/>
            <person name="Salamov A."/>
            <person name="Schmutz J."/>
            <person name="Lindquist E."/>
            <person name="Dehal P."/>
            <person name="Shapiro H."/>
            <person name="Jin Y.S."/>
            <person name="Passoth V."/>
            <person name="Richardson P.M."/>
        </authorList>
    </citation>
    <scope>NUCLEOTIDE SEQUENCE [LARGE SCALE GENOMIC DNA]</scope>
    <source>
        <strain evidence="14">ATCC 58785 / CBS 6054 / NBRC 10063 / NRRL Y-11545</strain>
    </source>
</reference>
<evidence type="ECO:0000256" key="7">
    <source>
        <dbReference type="ARBA" id="ARBA00022927"/>
    </source>
</evidence>
<evidence type="ECO:0000256" key="5">
    <source>
        <dbReference type="ARBA" id="ARBA00022692"/>
    </source>
</evidence>
<gene>
    <name evidence="13" type="ORF">PICST_88310</name>
</gene>
<feature type="compositionally biased region" description="Basic and acidic residues" evidence="12">
    <location>
        <begin position="251"/>
        <end position="265"/>
    </location>
</feature>
<dbReference type="EMBL" id="CP000497">
    <property type="protein sequence ID" value="ABN65925.2"/>
    <property type="molecule type" value="Genomic_DNA"/>
</dbReference>
<evidence type="ECO:0000256" key="3">
    <source>
        <dbReference type="ARBA" id="ARBA00020796"/>
    </source>
</evidence>
<evidence type="ECO:0000256" key="6">
    <source>
        <dbReference type="ARBA" id="ARBA00022792"/>
    </source>
</evidence>
<dbReference type="FunCoup" id="A3LSM0">
    <property type="interactions" value="24"/>
</dbReference>
<dbReference type="GO" id="GO:0015031">
    <property type="term" value="P:protein transport"/>
    <property type="evidence" value="ECO:0007669"/>
    <property type="project" value="UniProtKB-KW"/>
</dbReference>
<dbReference type="GO" id="GO:0005743">
    <property type="term" value="C:mitochondrial inner membrane"/>
    <property type="evidence" value="ECO:0007669"/>
    <property type="project" value="UniProtKB-SubCell"/>
</dbReference>
<dbReference type="KEGG" id="pic:PICST_88310"/>
<evidence type="ECO:0000256" key="4">
    <source>
        <dbReference type="ARBA" id="ARBA00022448"/>
    </source>
</evidence>
<evidence type="ECO:0000313" key="13">
    <source>
        <dbReference type="EMBL" id="ABN65925.2"/>
    </source>
</evidence>
<dbReference type="OrthoDB" id="5598305at2759"/>
<accession>A3LSM0</accession>
<dbReference type="PANTHER" id="PTHR12358:SF101">
    <property type="entry name" value="MITOCHONDRIAL IMPORT INNER MEMBRANE TRANSLOCASE SUBUNIT TIM54"/>
    <property type="match status" value="1"/>
</dbReference>
<keyword evidence="14" id="KW-1185">Reference proteome</keyword>
<dbReference type="InterPro" id="IPR050187">
    <property type="entry name" value="Lipid_Phosphate_FormReg"/>
</dbReference>
<keyword evidence="9" id="KW-0811">Translocation</keyword>
<keyword evidence="8" id="KW-1133">Transmembrane helix</keyword>
<protein>
    <recommendedName>
        <fullName evidence="3">Mitochondrial import inner membrane translocase subunit TIM54</fullName>
    </recommendedName>
</protein>
<evidence type="ECO:0000256" key="11">
    <source>
        <dbReference type="ARBA" id="ARBA00023136"/>
    </source>
</evidence>
<dbReference type="RefSeq" id="XP_001383954.2">
    <property type="nucleotide sequence ID" value="XM_001383917.1"/>
</dbReference>
<keyword evidence="5" id="KW-0812">Transmembrane</keyword>
<dbReference type="STRING" id="322104.A3LSM0"/>
<dbReference type="Pfam" id="PF11711">
    <property type="entry name" value="Tim54"/>
    <property type="match status" value="1"/>
</dbReference>
<evidence type="ECO:0000256" key="1">
    <source>
        <dbReference type="ARBA" id="ARBA00004434"/>
    </source>
</evidence>
<keyword evidence="10" id="KW-0496">Mitochondrion</keyword>
<evidence type="ECO:0000256" key="9">
    <source>
        <dbReference type="ARBA" id="ARBA00023010"/>
    </source>
</evidence>
<keyword evidence="7" id="KW-0653">Protein transport</keyword>
<dbReference type="OMA" id="RNWMIFF"/>
<dbReference type="eggNOG" id="ENOG502QPMQ">
    <property type="taxonomic scope" value="Eukaryota"/>
</dbReference>
<proteinExistence type="inferred from homology"/>
<keyword evidence="11" id="KW-0472">Membrane</keyword>
<dbReference type="HOGENOM" id="CLU_039097_0_0_1"/>
<evidence type="ECO:0000256" key="12">
    <source>
        <dbReference type="SAM" id="MobiDB-lite"/>
    </source>
</evidence>
<evidence type="ECO:0000256" key="10">
    <source>
        <dbReference type="ARBA" id="ARBA00023128"/>
    </source>
</evidence>
<comment type="similarity">
    <text evidence="2">Belongs to the TIM54 family.</text>
</comment>
<keyword evidence="4" id="KW-0813">Transport</keyword>
<evidence type="ECO:0000256" key="2">
    <source>
        <dbReference type="ARBA" id="ARBA00006355"/>
    </source>
</evidence>
<organism evidence="13 14">
    <name type="scientific">Scheffersomyces stipitis (strain ATCC 58785 / CBS 6054 / NBRC 10063 / NRRL Y-11545)</name>
    <name type="common">Yeast</name>
    <name type="synonym">Pichia stipitis</name>
    <dbReference type="NCBI Taxonomy" id="322104"/>
    <lineage>
        <taxon>Eukaryota</taxon>
        <taxon>Fungi</taxon>
        <taxon>Dikarya</taxon>
        <taxon>Ascomycota</taxon>
        <taxon>Saccharomycotina</taxon>
        <taxon>Pichiomycetes</taxon>
        <taxon>Debaryomycetaceae</taxon>
        <taxon>Scheffersomyces</taxon>
    </lineage>
</organism>
<keyword evidence="6" id="KW-0999">Mitochondrion inner membrane</keyword>